<reference evidence="3" key="1">
    <citation type="submission" date="2021-01" db="EMBL/GenBank/DDBJ databases">
        <title>Whole genome shotgun sequence of Virgisporangium ochraceum NBRC 16418.</title>
        <authorList>
            <person name="Komaki H."/>
            <person name="Tamura T."/>
        </authorList>
    </citation>
    <scope>NUCLEOTIDE SEQUENCE</scope>
    <source>
        <strain evidence="3">NBRC 16418</strain>
    </source>
</reference>
<accession>A0A8J4ECZ2</accession>
<dbReference type="InterPro" id="IPR036866">
    <property type="entry name" value="RibonucZ/Hydroxyglut_hydro"/>
</dbReference>
<dbReference type="Pfam" id="PF12706">
    <property type="entry name" value="Lactamase_B_2"/>
    <property type="match status" value="1"/>
</dbReference>
<name>A0A8J4ECZ2_9ACTN</name>
<sequence length="289" mass="31858">MDTEHAGARLTFVGNATTVLRVGRFTLLTDPNFLHKGQRAYLGYGLWSKRRTDPAFGIGDLPPLDAVVLSHLHGDHWDREAQRGLPKTLPIVTTPQASRKLRRRGFRAAEGLGTWESADRVSGDQRLRVTAVPARHGPRGVHRLLPSTMGSIVDLEEDGRNRLRLYITGDTLYRPMLAEIGERYPDIDAMLIHLGGTKVAGVLLTMDGRHGARLAELIRPARTIPIHYDDYTVFRSPLSDFERELADRGVATRMTSWARGDSLTVPYRTDRAANPGTPGRVGGGSSSPA</sequence>
<evidence type="ECO:0000313" key="3">
    <source>
        <dbReference type="EMBL" id="GIJ70033.1"/>
    </source>
</evidence>
<dbReference type="PANTHER" id="PTHR43546">
    <property type="entry name" value="UPF0173 METAL-DEPENDENT HYDROLASE MJ1163-RELATED"/>
    <property type="match status" value="1"/>
</dbReference>
<dbReference type="RefSeq" id="WP_203929939.1">
    <property type="nucleotide sequence ID" value="NZ_BOPH01000072.1"/>
</dbReference>
<comment type="caution">
    <text evidence="3">The sequence shown here is derived from an EMBL/GenBank/DDBJ whole genome shotgun (WGS) entry which is preliminary data.</text>
</comment>
<dbReference type="Proteomes" id="UP000635606">
    <property type="component" value="Unassembled WGS sequence"/>
</dbReference>
<feature type="domain" description="Metallo-beta-lactamase" evidence="2">
    <location>
        <begin position="51"/>
        <end position="228"/>
    </location>
</feature>
<gene>
    <name evidence="3" type="ORF">Voc01_049500</name>
</gene>
<evidence type="ECO:0000256" key="1">
    <source>
        <dbReference type="SAM" id="MobiDB-lite"/>
    </source>
</evidence>
<dbReference type="Gene3D" id="3.60.15.10">
    <property type="entry name" value="Ribonuclease Z/Hydroxyacylglutathione hydrolase-like"/>
    <property type="match status" value="1"/>
</dbReference>
<dbReference type="InterPro" id="IPR050114">
    <property type="entry name" value="UPF0173_UPF0282_UlaG_hydrolase"/>
</dbReference>
<dbReference type="EMBL" id="BOPH01000072">
    <property type="protein sequence ID" value="GIJ70033.1"/>
    <property type="molecule type" value="Genomic_DNA"/>
</dbReference>
<keyword evidence="4" id="KW-1185">Reference proteome</keyword>
<dbReference type="SUPFAM" id="SSF56281">
    <property type="entry name" value="Metallo-hydrolase/oxidoreductase"/>
    <property type="match status" value="1"/>
</dbReference>
<proteinExistence type="predicted"/>
<dbReference type="InterPro" id="IPR001279">
    <property type="entry name" value="Metallo-B-lactamas"/>
</dbReference>
<evidence type="ECO:0000313" key="4">
    <source>
        <dbReference type="Proteomes" id="UP000635606"/>
    </source>
</evidence>
<dbReference type="AlphaFoldDB" id="A0A8J4ECZ2"/>
<feature type="region of interest" description="Disordered" evidence="1">
    <location>
        <begin position="268"/>
        <end position="289"/>
    </location>
</feature>
<protein>
    <recommendedName>
        <fullName evidence="2">Metallo-beta-lactamase domain-containing protein</fullName>
    </recommendedName>
</protein>
<evidence type="ECO:0000259" key="2">
    <source>
        <dbReference type="Pfam" id="PF12706"/>
    </source>
</evidence>
<feature type="compositionally biased region" description="Gly residues" evidence="1">
    <location>
        <begin position="279"/>
        <end position="289"/>
    </location>
</feature>
<dbReference type="PANTHER" id="PTHR43546:SF7">
    <property type="entry name" value="METALLO-BETA-LACTAMASE DOMAIN-CONTAINING PROTEIN"/>
    <property type="match status" value="1"/>
</dbReference>
<organism evidence="3 4">
    <name type="scientific">Virgisporangium ochraceum</name>
    <dbReference type="NCBI Taxonomy" id="65505"/>
    <lineage>
        <taxon>Bacteria</taxon>
        <taxon>Bacillati</taxon>
        <taxon>Actinomycetota</taxon>
        <taxon>Actinomycetes</taxon>
        <taxon>Micromonosporales</taxon>
        <taxon>Micromonosporaceae</taxon>
        <taxon>Virgisporangium</taxon>
    </lineage>
</organism>